<organism evidence="2 3">
    <name type="scientific">Leptospira weilii str. Ecochallenge</name>
    <dbReference type="NCBI Taxonomy" id="1049986"/>
    <lineage>
        <taxon>Bacteria</taxon>
        <taxon>Pseudomonadati</taxon>
        <taxon>Spirochaetota</taxon>
        <taxon>Spirochaetia</taxon>
        <taxon>Leptospirales</taxon>
        <taxon>Leptospiraceae</taxon>
        <taxon>Leptospira</taxon>
    </lineage>
</organism>
<dbReference type="EMBL" id="AHMI02000246">
    <property type="protein sequence ID" value="EMY13209.1"/>
    <property type="molecule type" value="Genomic_DNA"/>
</dbReference>
<feature type="transmembrane region" description="Helical" evidence="1">
    <location>
        <begin position="6"/>
        <end position="24"/>
    </location>
</feature>
<name>N1U5M2_9LEPT</name>
<dbReference type="Proteomes" id="UP000012249">
    <property type="component" value="Unassembled WGS sequence"/>
</dbReference>
<feature type="transmembrane region" description="Helical" evidence="1">
    <location>
        <begin position="36"/>
        <end position="55"/>
    </location>
</feature>
<gene>
    <name evidence="2" type="ORF">LEP1GSC043_0768</name>
</gene>
<evidence type="ECO:0000313" key="2">
    <source>
        <dbReference type="EMBL" id="EMY13209.1"/>
    </source>
</evidence>
<protein>
    <submittedName>
        <fullName evidence="2">Uncharacterized protein</fullName>
    </submittedName>
</protein>
<accession>N1U5M2</accession>
<evidence type="ECO:0000313" key="3">
    <source>
        <dbReference type="Proteomes" id="UP000012249"/>
    </source>
</evidence>
<keyword evidence="1" id="KW-0812">Transmembrane</keyword>
<comment type="caution">
    <text evidence="2">The sequence shown here is derived from an EMBL/GenBank/DDBJ whole genome shotgun (WGS) entry which is preliminary data.</text>
</comment>
<evidence type="ECO:0000256" key="1">
    <source>
        <dbReference type="SAM" id="Phobius"/>
    </source>
</evidence>
<reference evidence="2 3" key="1">
    <citation type="submission" date="2013-02" db="EMBL/GenBank/DDBJ databases">
        <authorList>
            <person name="Harkins D.M."/>
            <person name="Durkin A.S."/>
            <person name="Brinkac L.M."/>
            <person name="Haft D.H."/>
            <person name="Selengut J.D."/>
            <person name="Sanka R."/>
            <person name="DePew J."/>
            <person name="Purushe J."/>
            <person name="Haake D.A."/>
            <person name="Matsunaga J."/>
            <person name="Vinetz J.M."/>
            <person name="Sutton G.G."/>
            <person name="Nierman W.C."/>
            <person name="Fouts D.E."/>
        </authorList>
    </citation>
    <scope>NUCLEOTIDE SEQUENCE [LARGE SCALE GENOMIC DNA]</scope>
    <source>
        <strain evidence="2 3">Ecochallenge</strain>
    </source>
</reference>
<proteinExistence type="predicted"/>
<keyword evidence="1" id="KW-0472">Membrane</keyword>
<keyword evidence="1" id="KW-1133">Transmembrane helix</keyword>
<sequence length="57" mass="6318">MNFNPEILICSVFLFLSSVLFWLASTTIVNLEKRDGSTTFTIVILISVSALFGFFPG</sequence>
<dbReference type="AlphaFoldDB" id="N1U5M2"/>